<name>L7VLZ2_THES1</name>
<dbReference type="KEGG" id="css:Cst_c07530"/>
<dbReference type="PATRIC" id="fig|1121335.3.peg.730"/>
<keyword evidence="1" id="KW-0472">Membrane</keyword>
<dbReference type="Proteomes" id="UP000011220">
    <property type="component" value="Chromosome"/>
</dbReference>
<dbReference type="AlphaFoldDB" id="L7VLZ2"/>
<keyword evidence="1" id="KW-1133">Transmembrane helix</keyword>
<organism evidence="2 3">
    <name type="scientific">Thermoclostridium stercorarium (strain ATCC 35414 / DSM 8532 / NCIMB 11754)</name>
    <name type="common">Clostridium stercorarium</name>
    <dbReference type="NCBI Taxonomy" id="1121335"/>
    <lineage>
        <taxon>Bacteria</taxon>
        <taxon>Bacillati</taxon>
        <taxon>Bacillota</taxon>
        <taxon>Clostridia</taxon>
        <taxon>Eubacteriales</taxon>
        <taxon>Oscillospiraceae</taxon>
        <taxon>Thermoclostridium</taxon>
    </lineage>
</organism>
<keyword evidence="1" id="KW-0812">Transmembrane</keyword>
<keyword evidence="3" id="KW-1185">Reference proteome</keyword>
<feature type="transmembrane region" description="Helical" evidence="1">
    <location>
        <begin position="21"/>
        <end position="38"/>
    </location>
</feature>
<proteinExistence type="predicted"/>
<evidence type="ECO:0000313" key="3">
    <source>
        <dbReference type="Proteomes" id="UP000011220"/>
    </source>
</evidence>
<reference evidence="2 3" key="1">
    <citation type="journal article" date="2013" name="Genome Announc.">
        <title>Complete genome sequence of Clostridium stercorarium subsp. stercorarium strain DSM 8532, a thermophilic degrader of plant cell wall fibers.</title>
        <authorList>
            <person name="Poehlein A."/>
            <person name="Zverlov V.V."/>
            <person name="Daniel R."/>
            <person name="Schwarz W.H."/>
            <person name="Liebl W."/>
        </authorList>
    </citation>
    <scope>NUCLEOTIDE SEQUENCE [LARGE SCALE GENOMIC DNA]</scope>
    <source>
        <strain evidence="3">ATCC 35414 / DSM 8532 / NCIMB 11754</strain>
    </source>
</reference>
<sequence>MGVKEELKGMSNLKQKLTSRKFWITIATVVFIILSEGLG</sequence>
<accession>L7VLZ2</accession>
<gene>
    <name evidence="2" type="ordered locus">Cst_c07530</name>
</gene>
<dbReference type="EMBL" id="CP004044">
    <property type="protein sequence ID" value="AGC67757.1"/>
    <property type="molecule type" value="Genomic_DNA"/>
</dbReference>
<evidence type="ECO:0000313" key="2">
    <source>
        <dbReference type="EMBL" id="AGC67757.1"/>
    </source>
</evidence>
<protein>
    <submittedName>
        <fullName evidence="2">Uncharacterized protein</fullName>
    </submittedName>
</protein>
<evidence type="ECO:0000256" key="1">
    <source>
        <dbReference type="SAM" id="Phobius"/>
    </source>
</evidence>
<dbReference type="STRING" id="1121335.Cst_c07530"/>